<gene>
    <name evidence="1" type="ORF">ACFSKU_14930</name>
</gene>
<name>A0ABW4WZL9_9BACT</name>
<sequence>MQMPLEYFLMQGRQSGKGFFHLGLFNCCQRMIRWTHASFPKHLKNAFRSR</sequence>
<dbReference type="EMBL" id="JBHUHV010000049">
    <property type="protein sequence ID" value="MFD2068184.1"/>
    <property type="molecule type" value="Genomic_DNA"/>
</dbReference>
<dbReference type="RefSeq" id="WP_229962850.1">
    <property type="nucleotide sequence ID" value="NZ_JAJJWI010000035.1"/>
</dbReference>
<keyword evidence="2" id="KW-1185">Reference proteome</keyword>
<comment type="caution">
    <text evidence="1">The sequence shown here is derived from an EMBL/GenBank/DDBJ whole genome shotgun (WGS) entry which is preliminary data.</text>
</comment>
<evidence type="ECO:0000313" key="2">
    <source>
        <dbReference type="Proteomes" id="UP001597369"/>
    </source>
</evidence>
<evidence type="ECO:0000313" key="1">
    <source>
        <dbReference type="EMBL" id="MFD2068184.1"/>
    </source>
</evidence>
<accession>A0ABW4WZL9</accession>
<proteinExistence type="predicted"/>
<dbReference type="Proteomes" id="UP001597369">
    <property type="component" value="Unassembled WGS sequence"/>
</dbReference>
<organism evidence="1 2">
    <name type="scientific">Pontibacter silvestris</name>
    <dbReference type="NCBI Taxonomy" id="2305183"/>
    <lineage>
        <taxon>Bacteria</taxon>
        <taxon>Pseudomonadati</taxon>
        <taxon>Bacteroidota</taxon>
        <taxon>Cytophagia</taxon>
        <taxon>Cytophagales</taxon>
        <taxon>Hymenobacteraceae</taxon>
        <taxon>Pontibacter</taxon>
    </lineage>
</organism>
<protein>
    <submittedName>
        <fullName evidence="1">Uncharacterized protein</fullName>
    </submittedName>
</protein>
<reference evidence="2" key="1">
    <citation type="journal article" date="2019" name="Int. J. Syst. Evol. Microbiol.">
        <title>The Global Catalogue of Microorganisms (GCM) 10K type strain sequencing project: providing services to taxonomists for standard genome sequencing and annotation.</title>
        <authorList>
            <consortium name="The Broad Institute Genomics Platform"/>
            <consortium name="The Broad Institute Genome Sequencing Center for Infectious Disease"/>
            <person name="Wu L."/>
            <person name="Ma J."/>
        </authorList>
    </citation>
    <scope>NUCLEOTIDE SEQUENCE [LARGE SCALE GENOMIC DNA]</scope>
    <source>
        <strain evidence="2">JCM 16545</strain>
    </source>
</reference>